<dbReference type="Gene3D" id="3.50.30.30">
    <property type="match status" value="1"/>
</dbReference>
<feature type="transmembrane region" description="Helical" evidence="14">
    <location>
        <begin position="74"/>
        <end position="93"/>
    </location>
</feature>
<keyword evidence="10 14" id="KW-1133">Transmembrane helix</keyword>
<keyword evidence="6" id="KW-0479">Metal-binding</keyword>
<feature type="compositionally biased region" description="Polar residues" evidence="13">
    <location>
        <begin position="14"/>
        <end position="26"/>
    </location>
</feature>
<dbReference type="FunFam" id="3.30.40.10:FF:000364">
    <property type="entry name" value="Protease-associated PA domain protein"/>
    <property type="match status" value="1"/>
</dbReference>
<dbReference type="InterPro" id="IPR046450">
    <property type="entry name" value="PA_dom_sf"/>
</dbReference>
<accession>J3NTU2</accession>
<dbReference type="InterPro" id="IPR003137">
    <property type="entry name" value="PA_domain"/>
</dbReference>
<evidence type="ECO:0000256" key="8">
    <source>
        <dbReference type="ARBA" id="ARBA00022786"/>
    </source>
</evidence>
<dbReference type="OrthoDB" id="5357315at2759"/>
<feature type="region of interest" description="Disordered" evidence="13">
    <location>
        <begin position="212"/>
        <end position="291"/>
    </location>
</feature>
<dbReference type="CDD" id="cd16454">
    <property type="entry name" value="RING-H2_PA-TM-RING"/>
    <property type="match status" value="1"/>
</dbReference>
<dbReference type="EnsemblFungi" id="EJT79607">
    <property type="protein sequence ID" value="EJT79607"/>
    <property type="gene ID" value="GGTG_04691"/>
</dbReference>
<feature type="region of interest" description="Disordered" evidence="13">
    <location>
        <begin position="512"/>
        <end position="539"/>
    </location>
</feature>
<dbReference type="PANTHER" id="PTHR45977">
    <property type="entry name" value="TARGET OF ERK KINASE MPK-1"/>
    <property type="match status" value="1"/>
</dbReference>
<dbReference type="SUPFAM" id="SSF52025">
    <property type="entry name" value="PA domain"/>
    <property type="match status" value="1"/>
</dbReference>
<dbReference type="GO" id="GO:0016020">
    <property type="term" value="C:membrane"/>
    <property type="evidence" value="ECO:0007669"/>
    <property type="project" value="UniProtKB-SubCell"/>
</dbReference>
<feature type="transmembrane region" description="Helical" evidence="14">
    <location>
        <begin position="562"/>
        <end position="582"/>
    </location>
</feature>
<evidence type="ECO:0000256" key="11">
    <source>
        <dbReference type="ARBA" id="ARBA00023136"/>
    </source>
</evidence>
<dbReference type="EC" id="2.3.2.27" evidence="3"/>
<evidence type="ECO:0000256" key="13">
    <source>
        <dbReference type="SAM" id="MobiDB-lite"/>
    </source>
</evidence>
<dbReference type="Proteomes" id="UP000006039">
    <property type="component" value="Unassembled WGS sequence"/>
</dbReference>
<dbReference type="SUPFAM" id="SSF57850">
    <property type="entry name" value="RING/U-box"/>
    <property type="match status" value="1"/>
</dbReference>
<keyword evidence="18" id="KW-1185">Reference proteome</keyword>
<dbReference type="InterPro" id="IPR011016">
    <property type="entry name" value="Znf_RING-CH"/>
</dbReference>
<dbReference type="PROSITE" id="PS50089">
    <property type="entry name" value="ZF_RING_2"/>
    <property type="match status" value="1"/>
</dbReference>
<sequence>MMSPTYNPAAVPTDNGSRPSPFQSSESARLPAFEAVGTYPLFCSSRDINNQPDRPTRRSAWPPGSSANMRPPRIAILILFFFASLFLFCRSITSGRKSSPTHRPTVSDGPPAKSAFQSLFSFSTPFTLFPPNAVISLTDDNSTSFQARPAAFGPPLPHNGLSGQLWIGSGFADDNLPDSEGEGELGCSDVPGWEDGTSGLAAVIPTKKSYPKDSKLLAQSHTKSKNSKRAADSKAVHRQSRLSQSSKYRHFDDGTHDGTDDGTDDYLHQGLQRSSSVSRKETPPSGTTHADIQSIQESAEITGKVALLSRGGCGFLEKVKWAQRRGAVAVIVGDNTKGGPLIQMFARGDTSNVTIPAIFTSRMTATILSSLVQPGSFIEDILDENGNAVVKVQQSDKGRVHRRIRGQGSVVGMSASSTPNIKANVPRKPVNEASASSTRPRSRGWFSKLFHWGSDSDGVSGKNWVLVNDWSDEKDNAIRNSMEKASNTRTNVGEDDDFVIGVQDWRDPDLVGTPSQPKESSLGHAKALPAGNVVEGPGSQGREGLWVTITPASSASPFFDTLLVLVVSPLITLSVVYALLILRARIRRRRWRAPKSVIERLPVRTYHTVASSTAQSSRIPSPTSSSPTTPLLQHQHLPQSQTTQAQPQPHAPQPQTQQQASPSRPRPRSRTTTDVPDSGSSSLLRVDSDLQAPRTPSRPEHEKSAAHRPSQWKKYMGRQVECVVCLEEYVDGVSRVMSLPCGHEFHVECITPWLTTRRRTCPICKGDVVRSLARGSSSSPRYEAYRDDSDDDDAEAESSGSGSSSNGAASPERDSDLERGILVPADSQRARRSNRADGWLGLLSSSLGVVTSRSRRDSQEDRRSR</sequence>
<dbReference type="Pfam" id="PF13639">
    <property type="entry name" value="zf-RING_2"/>
    <property type="match status" value="1"/>
</dbReference>
<name>J3NTU2_GAET3</name>
<feature type="region of interest" description="Disordered" evidence="13">
    <location>
        <begin position="1"/>
        <end position="26"/>
    </location>
</feature>
<evidence type="ECO:0000256" key="12">
    <source>
        <dbReference type="PROSITE-ProRule" id="PRU00175"/>
    </source>
</evidence>
<protein>
    <recommendedName>
        <fullName evidence="3">RING-type E3 ubiquitin transferase</fullName>
        <ecNumber evidence="3">2.3.2.27</ecNumber>
    </recommendedName>
</protein>
<reference evidence="17" key="5">
    <citation type="submission" date="2018-04" db="UniProtKB">
        <authorList>
            <consortium name="EnsemblFungi"/>
        </authorList>
    </citation>
    <scope>IDENTIFICATION</scope>
    <source>
        <strain evidence="17">R3-111a-1</strain>
    </source>
</reference>
<dbReference type="HOGENOM" id="CLU_007230_0_0_1"/>
<dbReference type="Gene3D" id="3.30.40.10">
    <property type="entry name" value="Zinc/RING finger domain, C3HC4 (zinc finger)"/>
    <property type="match status" value="1"/>
</dbReference>
<comment type="catalytic activity">
    <reaction evidence="1">
        <text>S-ubiquitinyl-[E2 ubiquitin-conjugating enzyme]-L-cysteine + [acceptor protein]-L-lysine = [E2 ubiquitin-conjugating enzyme]-L-cysteine + N(6)-ubiquitinyl-[acceptor protein]-L-lysine.</text>
        <dbReference type="EC" id="2.3.2.27"/>
    </reaction>
</comment>
<dbReference type="SMART" id="SM00744">
    <property type="entry name" value="RINGv"/>
    <property type="match status" value="1"/>
</dbReference>
<evidence type="ECO:0000313" key="18">
    <source>
        <dbReference type="Proteomes" id="UP000006039"/>
    </source>
</evidence>
<feature type="compositionally biased region" description="Basic and acidic residues" evidence="13">
    <location>
        <begin position="249"/>
        <end position="259"/>
    </location>
</feature>
<keyword evidence="9" id="KW-0862">Zinc</keyword>
<dbReference type="InterPro" id="IPR013083">
    <property type="entry name" value="Znf_RING/FYVE/PHD"/>
</dbReference>
<evidence type="ECO:0000256" key="14">
    <source>
        <dbReference type="SAM" id="Phobius"/>
    </source>
</evidence>
<evidence type="ECO:0000313" key="16">
    <source>
        <dbReference type="EMBL" id="EJT79607.1"/>
    </source>
</evidence>
<reference evidence="16" key="3">
    <citation type="submission" date="2010-09" db="EMBL/GenBank/DDBJ databases">
        <title>Annotation of Gaeumannomyces graminis var. tritici R3-111a-1.</title>
        <authorList>
            <consortium name="The Broad Institute Genome Sequencing Platform"/>
            <person name="Ma L.-J."/>
            <person name="Dead R."/>
            <person name="Young S.K."/>
            <person name="Zeng Q."/>
            <person name="Gargeya S."/>
            <person name="Fitzgerald M."/>
            <person name="Haas B."/>
            <person name="Abouelleil A."/>
            <person name="Alvarado L."/>
            <person name="Arachchi H.M."/>
            <person name="Berlin A."/>
            <person name="Brown A."/>
            <person name="Chapman S.B."/>
            <person name="Chen Z."/>
            <person name="Dunbar C."/>
            <person name="Freedman E."/>
            <person name="Gearin G."/>
            <person name="Gellesch M."/>
            <person name="Goldberg J."/>
            <person name="Griggs A."/>
            <person name="Gujja S."/>
            <person name="Heiman D."/>
            <person name="Howarth C."/>
            <person name="Larson L."/>
            <person name="Lui A."/>
            <person name="MacDonald P.J.P."/>
            <person name="Mehta T."/>
            <person name="Montmayeur A."/>
            <person name="Murphy C."/>
            <person name="Neiman D."/>
            <person name="Pearson M."/>
            <person name="Priest M."/>
            <person name="Roberts A."/>
            <person name="Saif S."/>
            <person name="Shea T."/>
            <person name="Shenoy N."/>
            <person name="Sisk P."/>
            <person name="Stolte C."/>
            <person name="Sykes S."/>
            <person name="Yandava C."/>
            <person name="Wortman J."/>
            <person name="Nusbaum C."/>
            <person name="Birren B."/>
        </authorList>
    </citation>
    <scope>NUCLEOTIDE SEQUENCE</scope>
    <source>
        <strain evidence="16">R3-111a-1</strain>
    </source>
</reference>
<evidence type="ECO:0000256" key="1">
    <source>
        <dbReference type="ARBA" id="ARBA00000900"/>
    </source>
</evidence>
<keyword evidence="5 14" id="KW-0812">Transmembrane</keyword>
<dbReference type="GO" id="GO:0008270">
    <property type="term" value="F:zinc ion binding"/>
    <property type="evidence" value="ECO:0007669"/>
    <property type="project" value="UniProtKB-KW"/>
</dbReference>
<dbReference type="AlphaFoldDB" id="J3NTU2"/>
<evidence type="ECO:0000256" key="5">
    <source>
        <dbReference type="ARBA" id="ARBA00022692"/>
    </source>
</evidence>
<feature type="compositionally biased region" description="Low complexity" evidence="13">
    <location>
        <begin position="620"/>
        <end position="663"/>
    </location>
</feature>
<dbReference type="EMBL" id="GL385396">
    <property type="protein sequence ID" value="EJT79607.1"/>
    <property type="molecule type" value="Genomic_DNA"/>
</dbReference>
<dbReference type="GO" id="GO:0006511">
    <property type="term" value="P:ubiquitin-dependent protein catabolic process"/>
    <property type="evidence" value="ECO:0007669"/>
    <property type="project" value="TreeGrafter"/>
</dbReference>
<evidence type="ECO:0000259" key="15">
    <source>
        <dbReference type="PROSITE" id="PS50089"/>
    </source>
</evidence>
<feature type="region of interest" description="Disordered" evidence="13">
    <location>
        <begin position="411"/>
        <end position="438"/>
    </location>
</feature>
<keyword evidence="7 12" id="KW-0863">Zinc-finger</keyword>
<dbReference type="RefSeq" id="XP_009220752.1">
    <property type="nucleotide sequence ID" value="XM_009222488.1"/>
</dbReference>
<keyword evidence="4" id="KW-0808">Transferase</keyword>
<dbReference type="GO" id="GO:0016567">
    <property type="term" value="P:protein ubiquitination"/>
    <property type="evidence" value="ECO:0007669"/>
    <property type="project" value="TreeGrafter"/>
</dbReference>
<dbReference type="GeneID" id="20345149"/>
<comment type="subcellular location">
    <subcellularLocation>
        <location evidence="2">Membrane</location>
        <topology evidence="2">Multi-pass membrane protein</topology>
    </subcellularLocation>
</comment>
<dbReference type="VEuPathDB" id="FungiDB:GGTG_04691"/>
<dbReference type="CDD" id="cd04813">
    <property type="entry name" value="PA_1"/>
    <property type="match status" value="1"/>
</dbReference>
<evidence type="ECO:0000256" key="2">
    <source>
        <dbReference type="ARBA" id="ARBA00004141"/>
    </source>
</evidence>
<gene>
    <name evidence="17" type="primary">20345149</name>
    <name evidence="16" type="ORF">GGTG_04691</name>
</gene>
<dbReference type="GO" id="GO:0061630">
    <property type="term" value="F:ubiquitin protein ligase activity"/>
    <property type="evidence" value="ECO:0007669"/>
    <property type="project" value="UniProtKB-EC"/>
</dbReference>
<feature type="region of interest" description="Disordered" evidence="13">
    <location>
        <begin position="609"/>
        <end position="710"/>
    </location>
</feature>
<feature type="domain" description="RING-type" evidence="15">
    <location>
        <begin position="722"/>
        <end position="765"/>
    </location>
</feature>
<reference evidence="17" key="4">
    <citation type="journal article" date="2015" name="G3 (Bethesda)">
        <title>Genome sequences of three phytopathogenic species of the Magnaporthaceae family of fungi.</title>
        <authorList>
            <person name="Okagaki L.H."/>
            <person name="Nunes C.C."/>
            <person name="Sailsbery J."/>
            <person name="Clay B."/>
            <person name="Brown D."/>
            <person name="John T."/>
            <person name="Oh Y."/>
            <person name="Young N."/>
            <person name="Fitzgerald M."/>
            <person name="Haas B.J."/>
            <person name="Zeng Q."/>
            <person name="Young S."/>
            <person name="Adiconis X."/>
            <person name="Fan L."/>
            <person name="Levin J.Z."/>
            <person name="Mitchell T.K."/>
            <person name="Okubara P.A."/>
            <person name="Farman M.L."/>
            <person name="Kohn L.M."/>
            <person name="Birren B."/>
            <person name="Ma L.-J."/>
            <person name="Dean R.A."/>
        </authorList>
    </citation>
    <scope>NUCLEOTIDE SEQUENCE</scope>
    <source>
        <strain evidence="17">R3-111a-1</strain>
    </source>
</reference>
<dbReference type="STRING" id="644352.J3NTU2"/>
<evidence type="ECO:0000313" key="17">
    <source>
        <dbReference type="EnsemblFungi" id="EJT79607"/>
    </source>
</evidence>
<evidence type="ECO:0000256" key="10">
    <source>
        <dbReference type="ARBA" id="ARBA00022989"/>
    </source>
</evidence>
<organism evidence="16">
    <name type="scientific">Gaeumannomyces tritici (strain R3-111a-1)</name>
    <name type="common">Wheat and barley take-all root rot fungus</name>
    <name type="synonym">Gaeumannomyces graminis var. tritici</name>
    <dbReference type="NCBI Taxonomy" id="644352"/>
    <lineage>
        <taxon>Eukaryota</taxon>
        <taxon>Fungi</taxon>
        <taxon>Dikarya</taxon>
        <taxon>Ascomycota</taxon>
        <taxon>Pezizomycotina</taxon>
        <taxon>Sordariomycetes</taxon>
        <taxon>Sordariomycetidae</taxon>
        <taxon>Magnaporthales</taxon>
        <taxon>Magnaporthaceae</taxon>
        <taxon>Gaeumannomyces</taxon>
    </lineage>
</organism>
<evidence type="ECO:0000256" key="7">
    <source>
        <dbReference type="ARBA" id="ARBA00022771"/>
    </source>
</evidence>
<keyword evidence="11 14" id="KW-0472">Membrane</keyword>
<dbReference type="Pfam" id="PF02225">
    <property type="entry name" value="PA"/>
    <property type="match status" value="1"/>
</dbReference>
<proteinExistence type="predicted"/>
<reference evidence="18" key="1">
    <citation type="submission" date="2010-07" db="EMBL/GenBank/DDBJ databases">
        <title>The genome sequence of Gaeumannomyces graminis var. tritici strain R3-111a-1.</title>
        <authorList>
            <consortium name="The Broad Institute Genome Sequencing Platform"/>
            <person name="Ma L.-J."/>
            <person name="Dead R."/>
            <person name="Young S."/>
            <person name="Zeng Q."/>
            <person name="Koehrsen M."/>
            <person name="Alvarado L."/>
            <person name="Berlin A."/>
            <person name="Chapman S.B."/>
            <person name="Chen Z."/>
            <person name="Freedman E."/>
            <person name="Gellesch M."/>
            <person name="Goldberg J."/>
            <person name="Griggs A."/>
            <person name="Gujja S."/>
            <person name="Heilman E.R."/>
            <person name="Heiman D."/>
            <person name="Hepburn T."/>
            <person name="Howarth C."/>
            <person name="Jen D."/>
            <person name="Larson L."/>
            <person name="Mehta T."/>
            <person name="Neiman D."/>
            <person name="Pearson M."/>
            <person name="Roberts A."/>
            <person name="Saif S."/>
            <person name="Shea T."/>
            <person name="Shenoy N."/>
            <person name="Sisk P."/>
            <person name="Stolte C."/>
            <person name="Sykes S."/>
            <person name="Walk T."/>
            <person name="White J."/>
            <person name="Yandava C."/>
            <person name="Haas B."/>
            <person name="Nusbaum C."/>
            <person name="Birren B."/>
        </authorList>
    </citation>
    <scope>NUCLEOTIDE SEQUENCE [LARGE SCALE GENOMIC DNA]</scope>
    <source>
        <strain evidence="18">R3-111a-1</strain>
    </source>
</reference>
<dbReference type="InterPro" id="IPR001841">
    <property type="entry name" value="Znf_RING"/>
</dbReference>
<dbReference type="PANTHER" id="PTHR45977:SF4">
    <property type="entry name" value="RING-TYPE DOMAIN-CONTAINING PROTEIN"/>
    <property type="match status" value="1"/>
</dbReference>
<feature type="compositionally biased region" description="Polar residues" evidence="13">
    <location>
        <begin position="609"/>
        <end position="619"/>
    </location>
</feature>
<feature type="region of interest" description="Disordered" evidence="13">
    <location>
        <begin position="775"/>
        <end position="835"/>
    </location>
</feature>
<feature type="compositionally biased region" description="Low complexity" evidence="13">
    <location>
        <begin position="797"/>
        <end position="810"/>
    </location>
</feature>
<reference evidence="16" key="2">
    <citation type="submission" date="2010-07" db="EMBL/GenBank/DDBJ databases">
        <authorList>
            <consortium name="The Broad Institute Genome Sequencing Platform"/>
            <consortium name="Broad Institute Genome Sequencing Center for Infectious Disease"/>
            <person name="Ma L.-J."/>
            <person name="Dead R."/>
            <person name="Young S."/>
            <person name="Zeng Q."/>
            <person name="Koehrsen M."/>
            <person name="Alvarado L."/>
            <person name="Berlin A."/>
            <person name="Chapman S.B."/>
            <person name="Chen Z."/>
            <person name="Freedman E."/>
            <person name="Gellesch M."/>
            <person name="Goldberg J."/>
            <person name="Griggs A."/>
            <person name="Gujja S."/>
            <person name="Heilman E.R."/>
            <person name="Heiman D."/>
            <person name="Hepburn T."/>
            <person name="Howarth C."/>
            <person name="Jen D."/>
            <person name="Larson L."/>
            <person name="Mehta T."/>
            <person name="Neiman D."/>
            <person name="Pearson M."/>
            <person name="Roberts A."/>
            <person name="Saif S."/>
            <person name="Shea T."/>
            <person name="Shenoy N."/>
            <person name="Sisk P."/>
            <person name="Stolte C."/>
            <person name="Sykes S."/>
            <person name="Walk T."/>
            <person name="White J."/>
            <person name="Yandava C."/>
            <person name="Haas B."/>
            <person name="Nusbaum C."/>
            <person name="Birren B."/>
        </authorList>
    </citation>
    <scope>NUCLEOTIDE SEQUENCE</scope>
    <source>
        <strain evidence="16">R3-111a-1</strain>
    </source>
</reference>
<evidence type="ECO:0000256" key="3">
    <source>
        <dbReference type="ARBA" id="ARBA00012483"/>
    </source>
</evidence>
<dbReference type="SMART" id="SM00184">
    <property type="entry name" value="RING"/>
    <property type="match status" value="1"/>
</dbReference>
<keyword evidence="8" id="KW-0833">Ubl conjugation pathway</keyword>
<evidence type="ECO:0000256" key="9">
    <source>
        <dbReference type="ARBA" id="ARBA00022833"/>
    </source>
</evidence>
<evidence type="ECO:0000256" key="6">
    <source>
        <dbReference type="ARBA" id="ARBA00022723"/>
    </source>
</evidence>
<evidence type="ECO:0000256" key="4">
    <source>
        <dbReference type="ARBA" id="ARBA00022679"/>
    </source>
</evidence>
<dbReference type="eggNOG" id="KOG0800">
    <property type="taxonomic scope" value="Eukaryota"/>
</dbReference>
<feature type="compositionally biased region" description="Polar residues" evidence="13">
    <location>
        <begin position="674"/>
        <end position="683"/>
    </location>
</feature>
<feature type="region of interest" description="Disordered" evidence="13">
    <location>
        <begin position="44"/>
        <end position="66"/>
    </location>
</feature>